<proteinExistence type="predicted"/>
<keyword evidence="2" id="KW-1185">Reference proteome</keyword>
<organism evidence="1 2">
    <name type="scientific">Pieris brassicae</name>
    <name type="common">White butterfly</name>
    <name type="synonym">Large white butterfly</name>
    <dbReference type="NCBI Taxonomy" id="7116"/>
    <lineage>
        <taxon>Eukaryota</taxon>
        <taxon>Metazoa</taxon>
        <taxon>Ecdysozoa</taxon>
        <taxon>Arthropoda</taxon>
        <taxon>Hexapoda</taxon>
        <taxon>Insecta</taxon>
        <taxon>Pterygota</taxon>
        <taxon>Neoptera</taxon>
        <taxon>Endopterygota</taxon>
        <taxon>Lepidoptera</taxon>
        <taxon>Glossata</taxon>
        <taxon>Ditrysia</taxon>
        <taxon>Papilionoidea</taxon>
        <taxon>Pieridae</taxon>
        <taxon>Pierinae</taxon>
        <taxon>Pieris</taxon>
    </lineage>
</organism>
<evidence type="ECO:0000313" key="1">
    <source>
        <dbReference type="EMBL" id="CAH4035622.1"/>
    </source>
</evidence>
<sequence length="66" mass="8041">MAWYFSFLNTAILPPWRPPDPWKITLNTPVGLRNRVPHKPVFRYRTQLHPRPHPRLRKRFSNLKLL</sequence>
<dbReference type="AlphaFoldDB" id="A0A9P0TUS8"/>
<evidence type="ECO:0000313" key="2">
    <source>
        <dbReference type="Proteomes" id="UP001152562"/>
    </source>
</evidence>
<comment type="caution">
    <text evidence="1">The sequence shown here is derived from an EMBL/GenBank/DDBJ whole genome shotgun (WGS) entry which is preliminary data.</text>
</comment>
<dbReference type="Proteomes" id="UP001152562">
    <property type="component" value="Unassembled WGS sequence"/>
</dbReference>
<accession>A0A9P0TUS8</accession>
<name>A0A9P0TUS8_PIEBR</name>
<reference evidence="1" key="1">
    <citation type="submission" date="2022-05" db="EMBL/GenBank/DDBJ databases">
        <authorList>
            <person name="Okamura Y."/>
        </authorList>
    </citation>
    <scope>NUCLEOTIDE SEQUENCE</scope>
</reference>
<gene>
    <name evidence="1" type="ORF">PIBRA_LOCUS11669</name>
</gene>
<protein>
    <submittedName>
        <fullName evidence="1">Uncharacterized protein</fullName>
    </submittedName>
</protein>
<dbReference type="EMBL" id="CALOZG010000042">
    <property type="protein sequence ID" value="CAH4035622.1"/>
    <property type="molecule type" value="Genomic_DNA"/>
</dbReference>